<dbReference type="Pfam" id="PF01904">
    <property type="entry name" value="DUF72"/>
    <property type="match status" value="1"/>
</dbReference>
<name>A0A853CSN3_9MICO</name>
<dbReference type="RefSeq" id="WP_179605587.1">
    <property type="nucleotide sequence ID" value="NZ_BAABEH010000001.1"/>
</dbReference>
<evidence type="ECO:0000313" key="2">
    <source>
        <dbReference type="Proteomes" id="UP000578352"/>
    </source>
</evidence>
<reference evidence="1 2" key="1">
    <citation type="submission" date="2020-07" db="EMBL/GenBank/DDBJ databases">
        <title>Sequencing the genomes of 1000 actinobacteria strains.</title>
        <authorList>
            <person name="Klenk H.-P."/>
        </authorList>
    </citation>
    <scope>NUCLEOTIDE SEQUENCE [LARGE SCALE GENOMIC DNA]</scope>
    <source>
        <strain evidence="1 2">DSM 15165</strain>
    </source>
</reference>
<comment type="caution">
    <text evidence="1">The sequence shown here is derived from an EMBL/GenBank/DDBJ whole genome shotgun (WGS) entry which is preliminary data.</text>
</comment>
<dbReference type="PANTHER" id="PTHR30348">
    <property type="entry name" value="UNCHARACTERIZED PROTEIN YECE"/>
    <property type="match status" value="1"/>
</dbReference>
<dbReference type="PANTHER" id="PTHR30348:SF4">
    <property type="entry name" value="DUF72 DOMAIN-CONTAINING PROTEIN"/>
    <property type="match status" value="1"/>
</dbReference>
<proteinExistence type="predicted"/>
<protein>
    <submittedName>
        <fullName evidence="1">Uncharacterized protein YecE (DUF72 family)</fullName>
    </submittedName>
</protein>
<gene>
    <name evidence="1" type="ORF">HNR13_001974</name>
</gene>
<dbReference type="InterPro" id="IPR036520">
    <property type="entry name" value="UPF0759_sf"/>
</dbReference>
<dbReference type="EMBL" id="JACCFL010000001">
    <property type="protein sequence ID" value="NYJ23687.1"/>
    <property type="molecule type" value="Genomic_DNA"/>
</dbReference>
<dbReference type="InterPro" id="IPR002763">
    <property type="entry name" value="DUF72"/>
</dbReference>
<evidence type="ECO:0000313" key="1">
    <source>
        <dbReference type="EMBL" id="NYJ23687.1"/>
    </source>
</evidence>
<dbReference type="SUPFAM" id="SSF117396">
    <property type="entry name" value="TM1631-like"/>
    <property type="match status" value="1"/>
</dbReference>
<accession>A0A853CSN3</accession>
<organism evidence="1 2">
    <name type="scientific">Leifsonia shinshuensis</name>
    <dbReference type="NCBI Taxonomy" id="150026"/>
    <lineage>
        <taxon>Bacteria</taxon>
        <taxon>Bacillati</taxon>
        <taxon>Actinomycetota</taxon>
        <taxon>Actinomycetes</taxon>
        <taxon>Micrococcales</taxon>
        <taxon>Microbacteriaceae</taxon>
        <taxon>Leifsonia</taxon>
    </lineage>
</organism>
<sequence length="269" mass="29803">MAVARVGISGWTYAPWRGVFYPKGLPHRAELAYASERLNSIELNGSFYALQKPSSYRTWAASTPDDFVFSVKGGRYITHILRLKNARAAVANLFASGVLTLGPKLGPLLWQLPPTLQFDPEALDAFLGMLPVTTAQARSLAAETTLESDRTDYSGSDDRPLRHAVEARHASFTDPAFARICRAHGVAVVLADTAGRYPVLRETTADFVYVRLHGDEELYASGYTDEALDRWAGELRERLAEGLDVYAYFDNDLKVRAPYDAMGLLARLR</sequence>
<dbReference type="Proteomes" id="UP000578352">
    <property type="component" value="Unassembled WGS sequence"/>
</dbReference>
<dbReference type="AlphaFoldDB" id="A0A853CSN3"/>
<dbReference type="Gene3D" id="3.20.20.410">
    <property type="entry name" value="Protein of unknown function UPF0759"/>
    <property type="match status" value="1"/>
</dbReference>